<protein>
    <submittedName>
        <fullName evidence="9">Uncharacterized protein</fullName>
    </submittedName>
</protein>
<feature type="region of interest" description="Disordered" evidence="8">
    <location>
        <begin position="78"/>
        <end position="97"/>
    </location>
</feature>
<evidence type="ECO:0000256" key="5">
    <source>
        <dbReference type="ARBA" id="ARBA00022989"/>
    </source>
</evidence>
<comment type="subcellular location">
    <subcellularLocation>
        <location evidence="1">Membrane</location>
        <topology evidence="1">Multi-pass membrane protein</topology>
    </subcellularLocation>
</comment>
<evidence type="ECO:0000256" key="2">
    <source>
        <dbReference type="ARBA" id="ARBA00006574"/>
    </source>
</evidence>
<dbReference type="EMBL" id="JAVXUP010002639">
    <property type="protein sequence ID" value="KAK3002187.1"/>
    <property type="molecule type" value="Genomic_DNA"/>
</dbReference>
<dbReference type="InterPro" id="IPR004326">
    <property type="entry name" value="Mlo"/>
</dbReference>
<evidence type="ECO:0000256" key="8">
    <source>
        <dbReference type="SAM" id="MobiDB-lite"/>
    </source>
</evidence>
<keyword evidence="7" id="KW-0568">Pathogenesis-related protein</keyword>
<name>A0AA88V525_9ASTE</name>
<evidence type="ECO:0000313" key="10">
    <source>
        <dbReference type="Proteomes" id="UP001188597"/>
    </source>
</evidence>
<dbReference type="GO" id="GO:0006952">
    <property type="term" value="P:defense response"/>
    <property type="evidence" value="ECO:0007669"/>
    <property type="project" value="UniProtKB-KW"/>
</dbReference>
<feature type="compositionally biased region" description="Basic residues" evidence="8">
    <location>
        <begin position="21"/>
        <end position="32"/>
    </location>
</feature>
<evidence type="ECO:0000256" key="7">
    <source>
        <dbReference type="ARBA" id="ARBA00023265"/>
    </source>
</evidence>
<evidence type="ECO:0000256" key="1">
    <source>
        <dbReference type="ARBA" id="ARBA00004141"/>
    </source>
</evidence>
<keyword evidence="4" id="KW-0611">Plant defense</keyword>
<evidence type="ECO:0000256" key="4">
    <source>
        <dbReference type="ARBA" id="ARBA00022821"/>
    </source>
</evidence>
<accession>A0AA88V525</accession>
<dbReference type="AlphaFoldDB" id="A0AA88V525"/>
<keyword evidence="3" id="KW-0812">Transmembrane</keyword>
<keyword evidence="5" id="KW-1133">Transmembrane helix</keyword>
<keyword evidence="10" id="KW-1185">Reference proteome</keyword>
<dbReference type="GO" id="GO:0016020">
    <property type="term" value="C:membrane"/>
    <property type="evidence" value="ECO:0007669"/>
    <property type="project" value="UniProtKB-SubCell"/>
</dbReference>
<evidence type="ECO:0000313" key="9">
    <source>
        <dbReference type="EMBL" id="KAK3002187.1"/>
    </source>
</evidence>
<dbReference type="Pfam" id="PF03094">
    <property type="entry name" value="Mlo"/>
    <property type="match status" value="1"/>
</dbReference>
<comment type="caution">
    <text evidence="9">The sequence shown here is derived from an EMBL/GenBank/DDBJ whole genome shotgun (WGS) entry which is preliminary data.</text>
</comment>
<sequence>MKPTIFNERVAKALHNWHQSAKKHIKQNRRHPASMTSLSSRPRTPLHGTSPVHLLHYYRSEIDSIFTSPGISSYHEKVVEGEPEGSASPSHNHDNTQWLHHNEHHDLAGEERDVLNRAPPNLLSAFSTRFASHLWTSHSTKDLKTQILQNPYDSNIALKKNLGEPVTDDQQGSAIQVKNVVYQNIKGTSASDVANWL</sequence>
<evidence type="ECO:0000256" key="3">
    <source>
        <dbReference type="ARBA" id="ARBA00022692"/>
    </source>
</evidence>
<feature type="compositionally biased region" description="Polar residues" evidence="8">
    <location>
        <begin position="87"/>
        <end position="97"/>
    </location>
</feature>
<feature type="region of interest" description="Disordered" evidence="8">
    <location>
        <begin position="21"/>
        <end position="47"/>
    </location>
</feature>
<keyword evidence="6" id="KW-0472">Membrane</keyword>
<organism evidence="9 10">
    <name type="scientific">Escallonia herrerae</name>
    <dbReference type="NCBI Taxonomy" id="1293975"/>
    <lineage>
        <taxon>Eukaryota</taxon>
        <taxon>Viridiplantae</taxon>
        <taxon>Streptophyta</taxon>
        <taxon>Embryophyta</taxon>
        <taxon>Tracheophyta</taxon>
        <taxon>Spermatophyta</taxon>
        <taxon>Magnoliopsida</taxon>
        <taxon>eudicotyledons</taxon>
        <taxon>Gunneridae</taxon>
        <taxon>Pentapetalae</taxon>
        <taxon>asterids</taxon>
        <taxon>campanulids</taxon>
        <taxon>Escalloniales</taxon>
        <taxon>Escalloniaceae</taxon>
        <taxon>Escallonia</taxon>
    </lineage>
</organism>
<dbReference type="Proteomes" id="UP001188597">
    <property type="component" value="Unassembled WGS sequence"/>
</dbReference>
<evidence type="ECO:0000256" key="6">
    <source>
        <dbReference type="ARBA" id="ARBA00023136"/>
    </source>
</evidence>
<comment type="similarity">
    <text evidence="2">Belongs to the MLO family.</text>
</comment>
<reference evidence="9" key="1">
    <citation type="submission" date="2022-12" db="EMBL/GenBank/DDBJ databases">
        <title>Draft genome assemblies for two species of Escallonia (Escalloniales).</title>
        <authorList>
            <person name="Chanderbali A."/>
            <person name="Dervinis C."/>
            <person name="Anghel I."/>
            <person name="Soltis D."/>
            <person name="Soltis P."/>
            <person name="Zapata F."/>
        </authorList>
    </citation>
    <scope>NUCLEOTIDE SEQUENCE</scope>
    <source>
        <strain evidence="9">UCBG64.0493</strain>
        <tissue evidence="9">Leaf</tissue>
    </source>
</reference>
<gene>
    <name evidence="9" type="ORF">RJ639_022489</name>
</gene>
<proteinExistence type="inferred from homology"/>